<evidence type="ECO:0000313" key="3">
    <source>
        <dbReference type="Proteomes" id="UP000235672"/>
    </source>
</evidence>
<dbReference type="PANTHER" id="PTHR34861">
    <property type="match status" value="1"/>
</dbReference>
<name>A0A2J6PQS3_9HELO</name>
<dbReference type="EMBL" id="KZ613506">
    <property type="protein sequence ID" value="PMD16387.1"/>
    <property type="molecule type" value="Genomic_DNA"/>
</dbReference>
<evidence type="ECO:0000313" key="2">
    <source>
        <dbReference type="EMBL" id="PMD16387.1"/>
    </source>
</evidence>
<dbReference type="SUPFAM" id="SSF102198">
    <property type="entry name" value="Putative cyclase"/>
    <property type="match status" value="1"/>
</dbReference>
<dbReference type="InterPro" id="IPR007325">
    <property type="entry name" value="KFase/CYL"/>
</dbReference>
<protein>
    <recommendedName>
        <fullName evidence="4">Cyclase</fullName>
    </recommendedName>
</protein>
<dbReference type="InterPro" id="IPR037175">
    <property type="entry name" value="KFase_sf"/>
</dbReference>
<gene>
    <name evidence="2" type="ORF">NA56DRAFT_580542</name>
</gene>
<keyword evidence="3" id="KW-1185">Reference proteome</keyword>
<reference evidence="2 3" key="1">
    <citation type="submission" date="2016-05" db="EMBL/GenBank/DDBJ databases">
        <title>A degradative enzymes factory behind the ericoid mycorrhizal symbiosis.</title>
        <authorList>
            <consortium name="DOE Joint Genome Institute"/>
            <person name="Martino E."/>
            <person name="Morin E."/>
            <person name="Grelet G."/>
            <person name="Kuo A."/>
            <person name="Kohler A."/>
            <person name="Daghino S."/>
            <person name="Barry K."/>
            <person name="Choi C."/>
            <person name="Cichocki N."/>
            <person name="Clum A."/>
            <person name="Copeland A."/>
            <person name="Hainaut M."/>
            <person name="Haridas S."/>
            <person name="Labutti K."/>
            <person name="Lindquist E."/>
            <person name="Lipzen A."/>
            <person name="Khouja H.-R."/>
            <person name="Murat C."/>
            <person name="Ohm R."/>
            <person name="Olson A."/>
            <person name="Spatafora J."/>
            <person name="Veneault-Fourrey C."/>
            <person name="Henrissat B."/>
            <person name="Grigoriev I."/>
            <person name="Martin F."/>
            <person name="Perotto S."/>
        </authorList>
    </citation>
    <scope>NUCLEOTIDE SEQUENCE [LARGE SCALE GENOMIC DNA]</scope>
    <source>
        <strain evidence="2 3">UAMH 7357</strain>
    </source>
</reference>
<comment type="similarity">
    <text evidence="1">Belongs to the Cyclase 1 superfamily.</text>
</comment>
<evidence type="ECO:0000256" key="1">
    <source>
        <dbReference type="ARBA" id="ARBA00007865"/>
    </source>
</evidence>
<dbReference type="GO" id="GO:0004061">
    <property type="term" value="F:arylformamidase activity"/>
    <property type="evidence" value="ECO:0007669"/>
    <property type="project" value="InterPro"/>
</dbReference>
<dbReference type="Pfam" id="PF04199">
    <property type="entry name" value="Cyclase"/>
    <property type="match status" value="1"/>
</dbReference>
<dbReference type="AlphaFoldDB" id="A0A2J6PQS3"/>
<proteinExistence type="inferred from homology"/>
<dbReference type="PANTHER" id="PTHR34861:SF10">
    <property type="entry name" value="CYCLASE"/>
    <property type="match status" value="1"/>
</dbReference>
<accession>A0A2J6PQS3</accession>
<evidence type="ECO:0008006" key="4">
    <source>
        <dbReference type="Google" id="ProtNLM"/>
    </source>
</evidence>
<dbReference type="Proteomes" id="UP000235672">
    <property type="component" value="Unassembled WGS sequence"/>
</dbReference>
<organism evidence="2 3">
    <name type="scientific">Hyaloscypha hepaticicola</name>
    <dbReference type="NCBI Taxonomy" id="2082293"/>
    <lineage>
        <taxon>Eukaryota</taxon>
        <taxon>Fungi</taxon>
        <taxon>Dikarya</taxon>
        <taxon>Ascomycota</taxon>
        <taxon>Pezizomycotina</taxon>
        <taxon>Leotiomycetes</taxon>
        <taxon>Helotiales</taxon>
        <taxon>Hyaloscyphaceae</taxon>
        <taxon>Hyaloscypha</taxon>
    </lineage>
</organism>
<dbReference type="OrthoDB" id="5396at2759"/>
<dbReference type="GO" id="GO:0019441">
    <property type="term" value="P:L-tryptophan catabolic process to kynurenine"/>
    <property type="evidence" value="ECO:0007669"/>
    <property type="project" value="InterPro"/>
</dbReference>
<sequence>MRAQDLPTYKDMPAVQGMPHGTAWGLYDKNGERDNYGSLNLLTPENTLEAQKEIKSGTGVALNWNLECVHEPGFQREKPQHIFKNLKPLGFVAYDDLIHINTQSGSQWDGFRHWGHQETGLYYNGLQHEQIEDPAHSEKNGIHNWTKRGGIVGRGVLIDYVSYAAKHNIKYSVTSRHEISIADIEAIAKEQNVQFKPADILIIRSGWVKWYNEATDEERIKGAKEGHEFAGVAGNKESVERLIVAGLHDHFLAMWGTPIGELWNLEQLAEACKKENKYSFFFTSAPLNVHGGIASPPNALAIL</sequence>
<dbReference type="Gene3D" id="3.50.30.50">
    <property type="entry name" value="Putative cyclase"/>
    <property type="match status" value="1"/>
</dbReference>